<gene>
    <name evidence="2" type="ORF">Fcan01_16648</name>
</gene>
<dbReference type="Proteomes" id="UP000198287">
    <property type="component" value="Unassembled WGS sequence"/>
</dbReference>
<keyword evidence="1" id="KW-0472">Membrane</keyword>
<proteinExistence type="predicted"/>
<comment type="caution">
    <text evidence="2">The sequence shown here is derived from an EMBL/GenBank/DDBJ whole genome shotgun (WGS) entry which is preliminary data.</text>
</comment>
<keyword evidence="1" id="KW-1133">Transmembrane helix</keyword>
<sequence length="347" mass="39039">MSTFFPNILATRSSAGVESLKIFVACLPCTISPFLFELKPAVREPSTPLESWWKQYNNNFQGMRIGSGGGRKFDPGKQTCSAFRRGDYKFAMYETCVRLSLGGKLNFSDILVTGGIRDRFSHTPYDYTFIIYYSDPLEKLTIEKRILYPASAERSWLPHGGYRHQFKMATVSFKKPTLDGLQALFLPLDRYTWAASGLSFTLIAILLTQNALKSGSEKILKGIEYFIQSWQWILSSLSGQYHGASAILPLVSNFPAFVVICVFSFFILGTVFYQGSLFSSLVARIPPSLPVTMEYVVYSKIPIITTSMIYIGPGEPVSFLKYDMLDHVINTSVDFPKLFSTLTYLKA</sequence>
<dbReference type="AlphaFoldDB" id="A0A226DV16"/>
<evidence type="ECO:0000313" key="3">
    <source>
        <dbReference type="Proteomes" id="UP000198287"/>
    </source>
</evidence>
<reference evidence="2 3" key="1">
    <citation type="submission" date="2015-12" db="EMBL/GenBank/DDBJ databases">
        <title>The genome of Folsomia candida.</title>
        <authorList>
            <person name="Faddeeva A."/>
            <person name="Derks M.F."/>
            <person name="Anvar Y."/>
            <person name="Smit S."/>
            <person name="Van Straalen N."/>
            <person name="Roelofs D."/>
        </authorList>
    </citation>
    <scope>NUCLEOTIDE SEQUENCE [LARGE SCALE GENOMIC DNA]</scope>
    <source>
        <strain evidence="2 3">VU population</strain>
        <tissue evidence="2">Whole body</tissue>
    </source>
</reference>
<evidence type="ECO:0000256" key="1">
    <source>
        <dbReference type="SAM" id="Phobius"/>
    </source>
</evidence>
<feature type="transmembrane region" description="Helical" evidence="1">
    <location>
        <begin position="191"/>
        <end position="212"/>
    </location>
</feature>
<keyword evidence="3" id="KW-1185">Reference proteome</keyword>
<feature type="transmembrane region" description="Helical" evidence="1">
    <location>
        <begin position="254"/>
        <end position="275"/>
    </location>
</feature>
<protein>
    <submittedName>
        <fullName evidence="2">Uncharacterized protein</fullName>
    </submittedName>
</protein>
<dbReference type="EMBL" id="LNIX01000011">
    <property type="protein sequence ID" value="OXA49059.1"/>
    <property type="molecule type" value="Genomic_DNA"/>
</dbReference>
<accession>A0A226DV16</accession>
<name>A0A226DV16_FOLCA</name>
<keyword evidence="1" id="KW-0812">Transmembrane</keyword>
<evidence type="ECO:0000313" key="2">
    <source>
        <dbReference type="EMBL" id="OXA49059.1"/>
    </source>
</evidence>
<organism evidence="2 3">
    <name type="scientific">Folsomia candida</name>
    <name type="common">Springtail</name>
    <dbReference type="NCBI Taxonomy" id="158441"/>
    <lineage>
        <taxon>Eukaryota</taxon>
        <taxon>Metazoa</taxon>
        <taxon>Ecdysozoa</taxon>
        <taxon>Arthropoda</taxon>
        <taxon>Hexapoda</taxon>
        <taxon>Collembola</taxon>
        <taxon>Entomobryomorpha</taxon>
        <taxon>Isotomoidea</taxon>
        <taxon>Isotomidae</taxon>
        <taxon>Proisotominae</taxon>
        <taxon>Folsomia</taxon>
    </lineage>
</organism>